<name>A0A433Q3H2_9FUNG</name>
<dbReference type="EMBL" id="RBNJ01016272">
    <property type="protein sequence ID" value="RUS24359.1"/>
    <property type="molecule type" value="Genomic_DNA"/>
</dbReference>
<organism evidence="1 2">
    <name type="scientific">Jimgerdemannia flammicorona</name>
    <dbReference type="NCBI Taxonomy" id="994334"/>
    <lineage>
        <taxon>Eukaryota</taxon>
        <taxon>Fungi</taxon>
        <taxon>Fungi incertae sedis</taxon>
        <taxon>Mucoromycota</taxon>
        <taxon>Mucoromycotina</taxon>
        <taxon>Endogonomycetes</taxon>
        <taxon>Endogonales</taxon>
        <taxon>Endogonaceae</taxon>
        <taxon>Jimgerdemannia</taxon>
    </lineage>
</organism>
<gene>
    <name evidence="1" type="ORF">BC938DRAFT_473704</name>
</gene>
<protein>
    <submittedName>
        <fullName evidence="1">Uncharacterized protein</fullName>
    </submittedName>
</protein>
<dbReference type="Proteomes" id="UP000274822">
    <property type="component" value="Unassembled WGS sequence"/>
</dbReference>
<dbReference type="AlphaFoldDB" id="A0A433Q3H2"/>
<evidence type="ECO:0000313" key="2">
    <source>
        <dbReference type="Proteomes" id="UP000274822"/>
    </source>
</evidence>
<keyword evidence="2" id="KW-1185">Reference proteome</keyword>
<accession>A0A433Q3H2</accession>
<comment type="caution">
    <text evidence="1">The sequence shown here is derived from an EMBL/GenBank/DDBJ whole genome shotgun (WGS) entry which is preliminary data.</text>
</comment>
<proteinExistence type="predicted"/>
<evidence type="ECO:0000313" key="1">
    <source>
        <dbReference type="EMBL" id="RUS24359.1"/>
    </source>
</evidence>
<reference evidence="1 2" key="1">
    <citation type="journal article" date="2018" name="New Phytol.">
        <title>Phylogenomics of Endogonaceae and evolution of mycorrhizas within Mucoromycota.</title>
        <authorList>
            <person name="Chang Y."/>
            <person name="Desiro A."/>
            <person name="Na H."/>
            <person name="Sandor L."/>
            <person name="Lipzen A."/>
            <person name="Clum A."/>
            <person name="Barry K."/>
            <person name="Grigoriev I.V."/>
            <person name="Martin F.M."/>
            <person name="Stajich J.E."/>
            <person name="Smith M.E."/>
            <person name="Bonito G."/>
            <person name="Spatafora J.W."/>
        </authorList>
    </citation>
    <scope>NUCLEOTIDE SEQUENCE [LARGE SCALE GENOMIC DNA]</scope>
    <source>
        <strain evidence="1 2">AD002</strain>
    </source>
</reference>
<sequence>MTVCQRHLIPVRKFCALDYDIEHCRDRDATQKAKLSNRLQWHKVLAVYSPRITQARPALPRLAQHYPGSLSITQARPALPKLAQHYLGSPSITQARSALPRLAQHYPGSPSITHAKFSAKSVFHRIPCQVRIYTHRLENVERQHSICM</sequence>